<proteinExistence type="predicted"/>
<evidence type="ECO:0000313" key="3">
    <source>
        <dbReference type="EMBL" id="AEH86798.1"/>
    </source>
</evidence>
<gene>
    <name evidence="3" type="ordered locus">Mesop_2322</name>
</gene>
<feature type="repeat" description="TPR" evidence="1">
    <location>
        <begin position="215"/>
        <end position="248"/>
    </location>
</feature>
<dbReference type="Gene3D" id="3.40.50.300">
    <property type="entry name" value="P-loop containing nucleotide triphosphate hydrolases"/>
    <property type="match status" value="1"/>
</dbReference>
<dbReference type="InterPro" id="IPR052943">
    <property type="entry name" value="TMTC_O-mannosyl-trnsfr"/>
</dbReference>
<feature type="repeat" description="TPR" evidence="1">
    <location>
        <begin position="181"/>
        <end position="214"/>
    </location>
</feature>
<evidence type="ECO:0000256" key="1">
    <source>
        <dbReference type="PROSITE-ProRule" id="PRU00339"/>
    </source>
</evidence>
<feature type="repeat" description="TPR" evidence="1">
    <location>
        <begin position="147"/>
        <end position="180"/>
    </location>
</feature>
<dbReference type="Gene3D" id="1.25.40.10">
    <property type="entry name" value="Tetratricopeptide repeat domain"/>
    <property type="match status" value="2"/>
</dbReference>
<dbReference type="eggNOG" id="COG0457">
    <property type="taxonomic scope" value="Bacteria"/>
</dbReference>
<feature type="repeat" description="TPR" evidence="1">
    <location>
        <begin position="79"/>
        <end position="112"/>
    </location>
</feature>
<dbReference type="InterPro" id="IPR027417">
    <property type="entry name" value="P-loop_NTPase"/>
</dbReference>
<feature type="repeat" description="TPR" evidence="1">
    <location>
        <begin position="113"/>
        <end position="146"/>
    </location>
</feature>
<dbReference type="Proteomes" id="UP000001623">
    <property type="component" value="Chromosome"/>
</dbReference>
<accession>F7YEJ3</accession>
<dbReference type="PROSITE" id="PS50293">
    <property type="entry name" value="TPR_REGION"/>
    <property type="match status" value="1"/>
</dbReference>
<dbReference type="SUPFAM" id="SSF52540">
    <property type="entry name" value="P-loop containing nucleoside triphosphate hydrolases"/>
    <property type="match status" value="1"/>
</dbReference>
<dbReference type="InterPro" id="IPR011990">
    <property type="entry name" value="TPR-like_helical_dom_sf"/>
</dbReference>
<dbReference type="HOGENOM" id="CLU_017034_0_0_5"/>
<dbReference type="PROSITE" id="PS50005">
    <property type="entry name" value="TPR"/>
    <property type="match status" value="5"/>
</dbReference>
<dbReference type="AlphaFoldDB" id="F7YEJ3"/>
<dbReference type="KEGG" id="mop:Mesop_2322"/>
<dbReference type="Pfam" id="PF13432">
    <property type="entry name" value="TPR_16"/>
    <property type="match status" value="3"/>
</dbReference>
<feature type="region of interest" description="Disordered" evidence="2">
    <location>
        <begin position="1"/>
        <end position="44"/>
    </location>
</feature>
<feature type="compositionally biased region" description="Basic and acidic residues" evidence="2">
    <location>
        <begin position="11"/>
        <end position="27"/>
    </location>
</feature>
<reference evidence="3 4" key="1">
    <citation type="submission" date="2010-10" db="EMBL/GenBank/DDBJ databases">
        <title>Complete sequence of Mesorhizobium opportunistum WSM2075.</title>
        <authorList>
            <consortium name="US DOE Joint Genome Institute"/>
            <person name="Lucas S."/>
            <person name="Copeland A."/>
            <person name="Lapidus A."/>
            <person name="Cheng J.-F."/>
            <person name="Bruce D."/>
            <person name="Goodwin L."/>
            <person name="Pitluck S."/>
            <person name="Chertkov O."/>
            <person name="Misra M."/>
            <person name="Detter J.C."/>
            <person name="Han C."/>
            <person name="Tapia R."/>
            <person name="Land M."/>
            <person name="Hauser L."/>
            <person name="Kyrpides N."/>
            <person name="Ovchinnikova G."/>
            <person name="Mavrommatis K.M."/>
            <person name="Tiwari R.P."/>
            <person name="Howieson J.G."/>
            <person name="O'Hara G.W."/>
            <person name="Nandasena K.G."/>
            <person name="Woyke T."/>
        </authorList>
    </citation>
    <scope>NUCLEOTIDE SEQUENCE [LARGE SCALE GENOMIC DNA]</scope>
    <source>
        <strain evidence="4">LMG 24607 / HAMBI 3007 / WSM2075</strain>
    </source>
</reference>
<keyword evidence="1" id="KW-0802">TPR repeat</keyword>
<dbReference type="SUPFAM" id="SSF48452">
    <property type="entry name" value="TPR-like"/>
    <property type="match status" value="1"/>
</dbReference>
<organism evidence="3 4">
    <name type="scientific">Mesorhizobium opportunistum (strain LMG 24607 / HAMBI 3007 / WSM2075)</name>
    <dbReference type="NCBI Taxonomy" id="536019"/>
    <lineage>
        <taxon>Bacteria</taxon>
        <taxon>Pseudomonadati</taxon>
        <taxon>Pseudomonadota</taxon>
        <taxon>Alphaproteobacteria</taxon>
        <taxon>Hyphomicrobiales</taxon>
        <taxon>Phyllobacteriaceae</taxon>
        <taxon>Mesorhizobium</taxon>
    </lineage>
</organism>
<dbReference type="STRING" id="536019.Mesop_2322"/>
<evidence type="ECO:0000256" key="2">
    <source>
        <dbReference type="SAM" id="MobiDB-lite"/>
    </source>
</evidence>
<dbReference type="PANTHER" id="PTHR44809">
    <property type="match status" value="1"/>
</dbReference>
<dbReference type="EMBL" id="CP002279">
    <property type="protein sequence ID" value="AEH86798.1"/>
    <property type="molecule type" value="Genomic_DNA"/>
</dbReference>
<evidence type="ECO:0000313" key="4">
    <source>
        <dbReference type="Proteomes" id="UP000001623"/>
    </source>
</evidence>
<sequence>MNRPRQWLRSRQADKHGRFPINRDQRRAAGAGARSGAGGQPPLGLDQYVQQALQLHQAGRRQEAEAIYRQVLARQPKHAAAAHFLGLLLHQTGRSDEGLDLIEQSVQLQPTNPDFLNNFGTVMRDLGRPAAAIDFFRGAVDLRPDQLAARDNLGSSLKQVGQFEEAEEIYRGTVARNPFHVRARIGLAETLQEAGRLDEALAVFSEALTIRPKDADLLHGLGVGLMEKGKLDEAADLFRQALAVNPGMATAWLMLAQVKRQKERDAELAGMEAQHAKAPQGSLARMQLSFGLGKANDDLKDYDRAFDYFAEGNAIRRKGIDYDPVRTRAEFEAMKTVFDAGFFERHKPSPITDDAPIFIVGMPRSGTTLVEQIIASHPQVYGAGELSILKKAVGKQFPATMPGGFPWGVSETDDSDFAEAGRAYLDMLHARFPHMRHVTDKMPGNFLLVGFIHMMMPKARIIHCARDAAATCLSIYKVHFRGDSHRYGYDLGELADFYNLYTDIMAHWHSVLPGVVHDVRYEDFVADQEGQSRALIDHLGLPWDDAVLSFHQTDRPVRTASAAQVRQPMYQGSVDLWKRYGDRLKPLLDKFGG</sequence>
<dbReference type="PANTHER" id="PTHR44809:SF1">
    <property type="entry name" value="PROTEIN O-MANNOSYL-TRANSFERASE TMTC1"/>
    <property type="match status" value="1"/>
</dbReference>
<dbReference type="InterPro" id="IPR019734">
    <property type="entry name" value="TPR_rpt"/>
</dbReference>
<dbReference type="SMART" id="SM00028">
    <property type="entry name" value="TPR"/>
    <property type="match status" value="7"/>
</dbReference>
<protein>
    <submittedName>
        <fullName evidence="3">Sulfotransferase</fullName>
    </submittedName>
</protein>
<dbReference type="Pfam" id="PF13469">
    <property type="entry name" value="Sulfotransfer_3"/>
    <property type="match status" value="1"/>
</dbReference>
<name>F7YEJ3_MESOW</name>